<accession>A0A238J5R9</accession>
<evidence type="ECO:0000259" key="1">
    <source>
        <dbReference type="Pfam" id="PF14534"/>
    </source>
</evidence>
<dbReference type="InterPro" id="IPR027843">
    <property type="entry name" value="DUF4440"/>
</dbReference>
<gene>
    <name evidence="2" type="ORF">BOA8489_03716</name>
</gene>
<dbReference type="NCBIfam" id="TIGR02246">
    <property type="entry name" value="SgcJ/EcaC family oxidoreductase"/>
    <property type="match status" value="1"/>
</dbReference>
<organism evidence="2 3">
    <name type="scientific">Boseongicola aestuarii</name>
    <dbReference type="NCBI Taxonomy" id="1470561"/>
    <lineage>
        <taxon>Bacteria</taxon>
        <taxon>Pseudomonadati</taxon>
        <taxon>Pseudomonadota</taxon>
        <taxon>Alphaproteobacteria</taxon>
        <taxon>Rhodobacterales</taxon>
        <taxon>Paracoccaceae</taxon>
        <taxon>Boseongicola</taxon>
    </lineage>
</organism>
<feature type="domain" description="DUF4440" evidence="1">
    <location>
        <begin position="39"/>
        <end position="146"/>
    </location>
</feature>
<dbReference type="Gene3D" id="3.10.450.50">
    <property type="match status" value="1"/>
</dbReference>
<dbReference type="EMBL" id="FXXQ01000019">
    <property type="protein sequence ID" value="SMX25572.1"/>
    <property type="molecule type" value="Genomic_DNA"/>
</dbReference>
<name>A0A238J5R9_9RHOB</name>
<dbReference type="SUPFAM" id="SSF54427">
    <property type="entry name" value="NTF2-like"/>
    <property type="match status" value="1"/>
</dbReference>
<reference evidence="2 3" key="1">
    <citation type="submission" date="2017-05" db="EMBL/GenBank/DDBJ databases">
        <authorList>
            <person name="Song R."/>
            <person name="Chenine A.L."/>
            <person name="Ruprecht R.M."/>
        </authorList>
    </citation>
    <scope>NUCLEOTIDE SEQUENCE [LARGE SCALE GENOMIC DNA]</scope>
    <source>
        <strain evidence="2 3">CECT 8489</strain>
    </source>
</reference>
<proteinExistence type="predicted"/>
<evidence type="ECO:0000313" key="3">
    <source>
        <dbReference type="Proteomes" id="UP000201838"/>
    </source>
</evidence>
<dbReference type="InterPro" id="IPR011944">
    <property type="entry name" value="Steroid_delta5-4_isomerase"/>
</dbReference>
<dbReference type="Pfam" id="PF14534">
    <property type="entry name" value="DUF4440"/>
    <property type="match status" value="1"/>
</dbReference>
<protein>
    <recommendedName>
        <fullName evidence="1">DUF4440 domain-containing protein</fullName>
    </recommendedName>
</protein>
<dbReference type="InterPro" id="IPR032710">
    <property type="entry name" value="NTF2-like_dom_sf"/>
</dbReference>
<dbReference type="Proteomes" id="UP000201838">
    <property type="component" value="Unassembled WGS sequence"/>
</dbReference>
<dbReference type="AlphaFoldDB" id="A0A238J5R9"/>
<sequence length="176" mass="19849">MLRSLGRSQTVIHMSRKTSSHQRFCKHIPETPEDIPRLFAEAWNSKDAHALASLFAEEAEFVNVVGLWWHNRTDIERAHHYGLSTFFRDSSISARRVKVRLIGEAVCIVHTRWKLTGQIGKAGEALDDRSSIMVFVAERSPEGWIIQAAQNTDIIPGMETMAVRDGTMGAVDYRTG</sequence>
<keyword evidence="3" id="KW-1185">Reference proteome</keyword>
<evidence type="ECO:0000313" key="2">
    <source>
        <dbReference type="EMBL" id="SMX25572.1"/>
    </source>
</evidence>